<reference evidence="2" key="1">
    <citation type="submission" date="2018-11" db="EMBL/GenBank/DDBJ databases">
        <authorList>
            <consortium name="Pathogen Informatics"/>
        </authorList>
    </citation>
    <scope>NUCLEOTIDE SEQUENCE</scope>
</reference>
<comment type="caution">
    <text evidence="2">The sequence shown here is derived from an EMBL/GenBank/DDBJ whole genome shotgun (WGS) entry which is preliminary data.</text>
</comment>
<feature type="compositionally biased region" description="Polar residues" evidence="1">
    <location>
        <begin position="76"/>
        <end position="88"/>
    </location>
</feature>
<dbReference type="Proteomes" id="UP000784294">
    <property type="component" value="Unassembled WGS sequence"/>
</dbReference>
<dbReference type="EMBL" id="CAAALY010019536">
    <property type="protein sequence ID" value="VEL13962.1"/>
    <property type="molecule type" value="Genomic_DNA"/>
</dbReference>
<accession>A0A3S5A3F2</accession>
<protein>
    <submittedName>
        <fullName evidence="2">Uncharacterized protein</fullName>
    </submittedName>
</protein>
<gene>
    <name evidence="2" type="ORF">PXEA_LOCUS7402</name>
</gene>
<feature type="region of interest" description="Disordered" evidence="1">
    <location>
        <begin position="149"/>
        <end position="179"/>
    </location>
</feature>
<feature type="region of interest" description="Disordered" evidence="1">
    <location>
        <begin position="57"/>
        <end position="88"/>
    </location>
</feature>
<name>A0A3S5A3F2_9PLAT</name>
<evidence type="ECO:0000256" key="1">
    <source>
        <dbReference type="SAM" id="MobiDB-lite"/>
    </source>
</evidence>
<proteinExistence type="predicted"/>
<organism evidence="2 3">
    <name type="scientific">Protopolystoma xenopodis</name>
    <dbReference type="NCBI Taxonomy" id="117903"/>
    <lineage>
        <taxon>Eukaryota</taxon>
        <taxon>Metazoa</taxon>
        <taxon>Spiralia</taxon>
        <taxon>Lophotrochozoa</taxon>
        <taxon>Platyhelminthes</taxon>
        <taxon>Monogenea</taxon>
        <taxon>Polyopisthocotylea</taxon>
        <taxon>Polystomatidea</taxon>
        <taxon>Polystomatidae</taxon>
        <taxon>Protopolystoma</taxon>
    </lineage>
</organism>
<dbReference type="AlphaFoldDB" id="A0A3S5A3F2"/>
<sequence length="200" mass="20087">MESGTHIVLEDDSEVHVSPNLGLIDPLVSSTHHYPHHPSASTLHLADDNIVDSTVDSPTVISSTSSTPTLPLSTTGSRPSGISSSDPNIQQIRQQQLSQQIYTDQVGAVAGASFNVVSTPPLGETSKTSPGQLATLPIVTASFVSSISTSSPSFSSSSASSSTSSNNSRTTRAASAAAAAAAAKTSSASSASSISSASSS</sequence>
<keyword evidence="3" id="KW-1185">Reference proteome</keyword>
<feature type="compositionally biased region" description="Low complexity" evidence="1">
    <location>
        <begin position="57"/>
        <end position="75"/>
    </location>
</feature>
<evidence type="ECO:0000313" key="3">
    <source>
        <dbReference type="Proteomes" id="UP000784294"/>
    </source>
</evidence>
<evidence type="ECO:0000313" key="2">
    <source>
        <dbReference type="EMBL" id="VEL13962.1"/>
    </source>
</evidence>